<feature type="region of interest" description="Disordered" evidence="33">
    <location>
        <begin position="369"/>
        <end position="546"/>
    </location>
</feature>
<evidence type="ECO:0000256" key="30">
    <source>
        <dbReference type="ARBA" id="ARBA00034102"/>
    </source>
</evidence>
<keyword evidence="22" id="KW-0524">Neurogenesis</keyword>
<evidence type="ECO:0000256" key="31">
    <source>
        <dbReference type="ARBA" id="ARBA00034111"/>
    </source>
</evidence>
<dbReference type="GeneTree" id="ENSGT00950000183189"/>
<dbReference type="Pfam" id="PF00013">
    <property type="entry name" value="KH_1"/>
    <property type="match status" value="2"/>
</dbReference>
<dbReference type="AlphaFoldDB" id="A0A2I3FVV3"/>
<evidence type="ECO:0000256" key="13">
    <source>
        <dbReference type="ARBA" id="ARBA00022475"/>
    </source>
</evidence>
<dbReference type="Ensembl" id="ENSNLET00000056537.1">
    <property type="protein sequence ID" value="ENSNLEP00000025235.1"/>
    <property type="gene ID" value="ENSNLEG00000013269.2"/>
</dbReference>
<feature type="compositionally biased region" description="Basic residues" evidence="33">
    <location>
        <begin position="400"/>
        <end position="410"/>
    </location>
</feature>
<accession>A0A2I3FVV3</accession>
<dbReference type="GO" id="GO:0051028">
    <property type="term" value="P:mRNA transport"/>
    <property type="evidence" value="ECO:0007669"/>
    <property type="project" value="UniProtKB-KW"/>
</dbReference>
<dbReference type="GO" id="GO:0099577">
    <property type="term" value="P:regulation of translation at presynapse, modulating synaptic transmission"/>
    <property type="evidence" value="ECO:0007669"/>
    <property type="project" value="TreeGrafter"/>
</dbReference>
<dbReference type="EMBL" id="ADFV01068607">
    <property type="status" value="NOT_ANNOTATED_CDS"/>
    <property type="molecule type" value="Genomic_DNA"/>
</dbReference>
<evidence type="ECO:0000256" key="10">
    <source>
        <dbReference type="ARBA" id="ARBA00006633"/>
    </source>
</evidence>
<keyword evidence="24" id="KW-0472">Membrane</keyword>
<feature type="compositionally biased region" description="Gly residues" evidence="33">
    <location>
        <begin position="451"/>
        <end position="465"/>
    </location>
</feature>
<keyword evidence="12" id="KW-0158">Chromosome</keyword>
<dbReference type="InterPro" id="IPR040472">
    <property type="entry name" value="FMRP_KH0"/>
</dbReference>
<dbReference type="PANTHER" id="PTHR10603:SF4">
    <property type="entry name" value="FRAGILE X MESSENGER RIBONUCLEOPROTEIN 1"/>
    <property type="match status" value="1"/>
</dbReference>
<comment type="subcellular location">
    <subcellularLocation>
        <location evidence="2">Cell projection</location>
        <location evidence="2">Dendrite</location>
    </subcellularLocation>
    <subcellularLocation>
        <location evidence="5">Cell projection</location>
        <location evidence="5">Dendritic spine</location>
    </subcellularLocation>
    <subcellularLocation>
        <location evidence="4">Cell projection</location>
        <location evidence="4">Filopodium tip</location>
    </subcellularLocation>
    <subcellularLocation>
        <location evidence="9">Cell projection</location>
        <location evidence="9">Growth cone</location>
    </subcellularLocation>
    <subcellularLocation>
        <location evidence="7">Chromosome</location>
        <location evidence="7">Centromere</location>
    </subcellularLocation>
    <subcellularLocation>
        <location evidence="1">Cytoplasm</location>
        <location evidence="1">Stress granule</location>
    </subcellularLocation>
    <subcellularLocation>
        <location evidence="6">Cytoplasm</location>
        <location evidence="6">Perinuclear region</location>
    </subcellularLocation>
    <subcellularLocation>
        <location evidence="8">Nucleus</location>
        <location evidence="8">Nucleolus</location>
    </subcellularLocation>
    <subcellularLocation>
        <location evidence="3">Perikaryon</location>
    </subcellularLocation>
    <subcellularLocation>
        <location evidence="31">Presynaptic cell membrane</location>
    </subcellularLocation>
    <subcellularLocation>
        <location evidence="30">Synapse</location>
        <location evidence="30">Synaptosome</location>
    </subcellularLocation>
</comment>
<dbReference type="PROSITE" id="PS51641">
    <property type="entry name" value="AGENET_LIKE"/>
    <property type="match status" value="2"/>
</dbReference>
<dbReference type="InterPro" id="IPR008395">
    <property type="entry name" value="Agenet-like_dom"/>
</dbReference>
<dbReference type="CDD" id="cd22512">
    <property type="entry name" value="KH_I_FMR1_rpt3"/>
    <property type="match status" value="1"/>
</dbReference>
<dbReference type="GO" id="GO:0006397">
    <property type="term" value="P:mRNA processing"/>
    <property type="evidence" value="ECO:0007669"/>
    <property type="project" value="UniProtKB-KW"/>
</dbReference>
<keyword evidence="26" id="KW-0539">Nucleus</keyword>
<keyword evidence="11" id="KW-0813">Transport</keyword>
<name>A0A2I3FVV3_NOMLE</name>
<evidence type="ECO:0000256" key="8">
    <source>
        <dbReference type="ARBA" id="ARBA00004604"/>
    </source>
</evidence>
<dbReference type="InterPro" id="IPR047438">
    <property type="entry name" value="KH_I_FMR1_rpt1"/>
</dbReference>
<evidence type="ECO:0000313" key="35">
    <source>
        <dbReference type="Ensembl" id="ENSNLEP00000025235.1"/>
    </source>
</evidence>
<dbReference type="EMBL" id="ADFV01068608">
    <property type="status" value="NOT_ANNOTATED_CDS"/>
    <property type="molecule type" value="Genomic_DNA"/>
</dbReference>
<evidence type="ECO:0000256" key="5">
    <source>
        <dbReference type="ARBA" id="ARBA00004552"/>
    </source>
</evidence>
<dbReference type="SUPFAM" id="SSF54791">
    <property type="entry name" value="Eukaryotic type KH-domain (KH-domain type I)"/>
    <property type="match status" value="2"/>
</dbReference>
<dbReference type="SMART" id="SM00322">
    <property type="entry name" value="KH"/>
    <property type="match status" value="2"/>
</dbReference>
<dbReference type="GO" id="GO:0043488">
    <property type="term" value="P:regulation of mRNA stability"/>
    <property type="evidence" value="ECO:0007669"/>
    <property type="project" value="TreeGrafter"/>
</dbReference>
<keyword evidence="21 32" id="KW-0694">RNA-binding</keyword>
<dbReference type="InterPro" id="IPR004088">
    <property type="entry name" value="KH_dom_type_1"/>
</dbReference>
<feature type="domain" description="Agenet-like" evidence="34">
    <location>
        <begin position="1"/>
        <end position="42"/>
    </location>
</feature>
<dbReference type="FunFam" id="2.30.30.140:FF:000080">
    <property type="entry name" value="Fragile X mental retardation protein 1 B"/>
    <property type="match status" value="1"/>
</dbReference>
<evidence type="ECO:0000256" key="2">
    <source>
        <dbReference type="ARBA" id="ARBA00004279"/>
    </source>
</evidence>
<keyword evidence="20" id="KW-0810">Translation regulation</keyword>
<evidence type="ECO:0000256" key="28">
    <source>
        <dbReference type="ARBA" id="ARBA00023274"/>
    </source>
</evidence>
<dbReference type="GO" id="GO:0042734">
    <property type="term" value="C:presynaptic membrane"/>
    <property type="evidence" value="ECO:0007669"/>
    <property type="project" value="UniProtKB-SubCell"/>
</dbReference>
<dbReference type="InterPro" id="IPR047440">
    <property type="entry name" value="KH_I_FMR1_rpt2"/>
</dbReference>
<dbReference type="FunFam" id="3.30.1370.10:FF:000054">
    <property type="entry name" value="Fragile X mental retardation protein 1"/>
    <property type="match status" value="1"/>
</dbReference>
<evidence type="ECO:0000256" key="25">
    <source>
        <dbReference type="ARBA" id="ARBA00023187"/>
    </source>
</evidence>
<evidence type="ECO:0000256" key="33">
    <source>
        <dbReference type="SAM" id="MobiDB-lite"/>
    </source>
</evidence>
<dbReference type="InterPro" id="IPR036612">
    <property type="entry name" value="KH_dom_type_1_sf"/>
</dbReference>
<evidence type="ECO:0000256" key="26">
    <source>
        <dbReference type="ARBA" id="ARBA00023242"/>
    </source>
</evidence>
<gene>
    <name evidence="35" type="primary">FMR1</name>
</gene>
<evidence type="ECO:0000256" key="27">
    <source>
        <dbReference type="ARBA" id="ARBA00023273"/>
    </source>
</evidence>
<evidence type="ECO:0000256" key="3">
    <source>
        <dbReference type="ARBA" id="ARBA00004484"/>
    </source>
</evidence>
<dbReference type="Proteomes" id="UP000001073">
    <property type="component" value="Chromosome X"/>
</dbReference>
<dbReference type="InterPro" id="IPR040148">
    <property type="entry name" value="FMR1"/>
</dbReference>
<keyword evidence="29" id="KW-0137">Centromere</keyword>
<feature type="compositionally biased region" description="Basic and acidic residues" evidence="33">
    <location>
        <begin position="437"/>
        <end position="447"/>
    </location>
</feature>
<proteinExistence type="inferred from homology"/>
<evidence type="ECO:0000256" key="15">
    <source>
        <dbReference type="ARBA" id="ARBA00022491"/>
    </source>
</evidence>
<evidence type="ECO:0000256" key="12">
    <source>
        <dbReference type="ARBA" id="ARBA00022454"/>
    </source>
</evidence>
<organism evidence="35 36">
    <name type="scientific">Nomascus leucogenys</name>
    <name type="common">Northern white-cheeked gibbon</name>
    <name type="synonym">Hylobates leucogenys</name>
    <dbReference type="NCBI Taxonomy" id="61853"/>
    <lineage>
        <taxon>Eukaryota</taxon>
        <taxon>Metazoa</taxon>
        <taxon>Chordata</taxon>
        <taxon>Craniata</taxon>
        <taxon>Vertebrata</taxon>
        <taxon>Euteleostomi</taxon>
        <taxon>Mammalia</taxon>
        <taxon>Eutheria</taxon>
        <taxon>Euarchontoglires</taxon>
        <taxon>Primates</taxon>
        <taxon>Haplorrhini</taxon>
        <taxon>Catarrhini</taxon>
        <taxon>Hylobatidae</taxon>
        <taxon>Nomascus</taxon>
    </lineage>
</organism>
<evidence type="ECO:0000256" key="1">
    <source>
        <dbReference type="ARBA" id="ARBA00004210"/>
    </source>
</evidence>
<dbReference type="Pfam" id="PF05641">
    <property type="entry name" value="Agenet"/>
    <property type="match status" value="1"/>
</dbReference>
<dbReference type="Gene3D" id="2.30.30.140">
    <property type="match status" value="2"/>
</dbReference>
<dbReference type="GO" id="GO:0005730">
    <property type="term" value="C:nucleolus"/>
    <property type="evidence" value="ECO:0007669"/>
    <property type="project" value="UniProtKB-SubCell"/>
</dbReference>
<dbReference type="FunFam" id="2.30.30.140:FF:000001">
    <property type="entry name" value="Fragile X mental retardation 1, isoform CRA_e"/>
    <property type="match status" value="1"/>
</dbReference>
<dbReference type="GO" id="GO:0045727">
    <property type="term" value="P:positive regulation of translation"/>
    <property type="evidence" value="ECO:0007669"/>
    <property type="project" value="TreeGrafter"/>
</dbReference>
<evidence type="ECO:0000313" key="36">
    <source>
        <dbReference type="Proteomes" id="UP000001073"/>
    </source>
</evidence>
<dbReference type="Gene3D" id="3.30.1370.10">
    <property type="entry name" value="K Homology domain, type 1"/>
    <property type="match status" value="2"/>
</dbReference>
<evidence type="ECO:0000256" key="24">
    <source>
        <dbReference type="ARBA" id="ARBA00023136"/>
    </source>
</evidence>
<reference evidence="35" key="2">
    <citation type="submission" date="2025-08" db="UniProtKB">
        <authorList>
            <consortium name="Ensembl"/>
        </authorList>
    </citation>
    <scope>IDENTIFICATION</scope>
</reference>
<keyword evidence="18" id="KW-0677">Repeat</keyword>
<keyword evidence="25" id="KW-0508">mRNA splicing</keyword>
<feature type="domain" description="Agenet-like" evidence="34">
    <location>
        <begin position="55"/>
        <end position="107"/>
    </location>
</feature>
<keyword evidence="17" id="KW-0507">mRNA processing</keyword>
<feature type="compositionally biased region" description="Basic and acidic residues" evidence="33">
    <location>
        <begin position="517"/>
        <end position="534"/>
    </location>
</feature>
<dbReference type="PROSITE" id="PS50084">
    <property type="entry name" value="KH_TYPE_1"/>
    <property type="match status" value="2"/>
</dbReference>
<keyword evidence="28" id="KW-0687">Ribonucleoprotein</keyword>
<dbReference type="GO" id="GO:0045182">
    <property type="term" value="F:translation regulator activity"/>
    <property type="evidence" value="ECO:0007669"/>
    <property type="project" value="TreeGrafter"/>
</dbReference>
<evidence type="ECO:0000256" key="14">
    <source>
        <dbReference type="ARBA" id="ARBA00022490"/>
    </source>
</evidence>
<evidence type="ECO:0000256" key="18">
    <source>
        <dbReference type="ARBA" id="ARBA00022737"/>
    </source>
</evidence>
<reference evidence="35 36" key="1">
    <citation type="submission" date="2012-10" db="EMBL/GenBank/DDBJ databases">
        <authorList>
            <consortium name="Gibbon Genome Sequencing Consortium"/>
        </authorList>
    </citation>
    <scope>NUCLEOTIDE SEQUENCE [LARGE SCALE GENOMIC DNA]</scope>
</reference>
<evidence type="ECO:0000256" key="17">
    <source>
        <dbReference type="ARBA" id="ARBA00022664"/>
    </source>
</evidence>
<dbReference type="Pfam" id="PF16098">
    <property type="entry name" value="FXMR_C2"/>
    <property type="match status" value="1"/>
</dbReference>
<dbReference type="GO" id="GO:0008380">
    <property type="term" value="P:RNA splicing"/>
    <property type="evidence" value="ECO:0007669"/>
    <property type="project" value="UniProtKB-KW"/>
</dbReference>
<dbReference type="InterPro" id="IPR032196">
    <property type="entry name" value="FMR1_C2"/>
</dbReference>
<evidence type="ECO:0000256" key="21">
    <source>
        <dbReference type="ARBA" id="ARBA00022884"/>
    </source>
</evidence>
<keyword evidence="19" id="KW-0509">mRNA transport</keyword>
<dbReference type="GO" id="GO:1990904">
    <property type="term" value="C:ribonucleoprotein complex"/>
    <property type="evidence" value="ECO:0007669"/>
    <property type="project" value="UniProtKB-KW"/>
</dbReference>
<dbReference type="GO" id="GO:0048513">
    <property type="term" value="P:animal organ development"/>
    <property type="evidence" value="ECO:0007669"/>
    <property type="project" value="TreeGrafter"/>
</dbReference>
<keyword evidence="14" id="KW-0963">Cytoplasm</keyword>
<dbReference type="GO" id="GO:0000775">
    <property type="term" value="C:chromosome, centromeric region"/>
    <property type="evidence" value="ECO:0007669"/>
    <property type="project" value="UniProtKB-SubCell"/>
</dbReference>
<dbReference type="Pfam" id="PF12235">
    <property type="entry name" value="FXMRP1_C_core"/>
    <property type="match status" value="1"/>
</dbReference>
<sequence length="546" mass="61949">VNLTFFLTQAFVKDVHEDSITVAFENNWQPDRQIPFHDVRFPPPVGYNKDINESDEAEVYSRANEKEPCCWWLAKVRMIKGEFYVIEYAACDATYNEIVTIERLRSVNPNKPATKDTFHKIKLDVPEDLRQMCAKESAHKDFKKAVGAFSVTYDPENYQLVILSINEVTSKRAHMLIDMHFRSLRTKLSLIMRNEEASKQLESSRQLASRFHEQFIVREDLMGLAIGTHGANIQQARKVPGVTAIDLDEDTCTFHIYGEDQDAVKKARSFLEFAEDVIQVPRNLVGKVIGKNGKLIQEIVDKSGVVRVRIEAENEKNVPQEEGMVPFVFVGTKDSIANATVLLDYHLNYLKEVDQLRLERLQIDEQLRQIGASSRPPPNRTDKEKSYVTDDGQGMGRGSRPYRNRGHGRRGPGYTSESDHRDELSDWSLAPTEEERESFLRRGDGRRRGGGGRGQGGRGRGGGFKGNDDHSRTDNRPRNPREAKGRTTDGSLQIRVDCNNERSVHTKTLQNTSSEGNRLRTGKDRNQKKEKPDSVDGQQPLVNGVP</sequence>
<dbReference type="InterPro" id="IPR041560">
    <property type="entry name" value="Tudor_FRM1"/>
</dbReference>
<dbReference type="Pfam" id="PF17904">
    <property type="entry name" value="KH_9"/>
    <property type="match status" value="1"/>
</dbReference>
<dbReference type="GO" id="GO:0003730">
    <property type="term" value="F:mRNA 3'-UTR binding"/>
    <property type="evidence" value="ECO:0007669"/>
    <property type="project" value="TreeGrafter"/>
</dbReference>
<evidence type="ECO:0000256" key="20">
    <source>
        <dbReference type="ARBA" id="ARBA00022845"/>
    </source>
</evidence>
<dbReference type="GO" id="GO:0010494">
    <property type="term" value="C:cytoplasmic stress granule"/>
    <property type="evidence" value="ECO:0007669"/>
    <property type="project" value="UniProtKB-SubCell"/>
</dbReference>
<dbReference type="GO" id="GO:0048170">
    <property type="term" value="P:positive regulation of long-term neuronal synaptic plasticity"/>
    <property type="evidence" value="ECO:0007669"/>
    <property type="project" value="TreeGrafter"/>
</dbReference>
<dbReference type="GO" id="GO:0048471">
    <property type="term" value="C:perinuclear region of cytoplasm"/>
    <property type="evidence" value="ECO:0007669"/>
    <property type="project" value="UniProtKB-SubCell"/>
</dbReference>
<evidence type="ECO:0000256" key="32">
    <source>
        <dbReference type="PROSITE-ProRule" id="PRU00117"/>
    </source>
</evidence>
<evidence type="ECO:0000256" key="16">
    <source>
        <dbReference type="ARBA" id="ARBA00022599"/>
    </source>
</evidence>
<dbReference type="EMBL" id="ADFV01068609">
    <property type="status" value="NOT_ANNOTATED_CDS"/>
    <property type="molecule type" value="Genomic_DNA"/>
</dbReference>
<protein>
    <submittedName>
        <fullName evidence="35">Fragile X messenger ribonucleoprotein 1</fullName>
    </submittedName>
</protein>
<feature type="compositionally biased region" description="Polar residues" evidence="33">
    <location>
        <begin position="536"/>
        <end position="546"/>
    </location>
</feature>
<dbReference type="CDD" id="cd22509">
    <property type="entry name" value="KH_I_FMR1_rpt2"/>
    <property type="match status" value="1"/>
</dbReference>
<evidence type="ECO:0000256" key="4">
    <source>
        <dbReference type="ARBA" id="ARBA00004495"/>
    </source>
</evidence>
<dbReference type="InterPro" id="IPR022034">
    <property type="entry name" value="FMR1-like_C_core"/>
</dbReference>
<evidence type="ECO:0000256" key="22">
    <source>
        <dbReference type="ARBA" id="ARBA00022902"/>
    </source>
</evidence>
<evidence type="ECO:0000256" key="23">
    <source>
        <dbReference type="ARBA" id="ARBA00023018"/>
    </source>
</evidence>
<keyword evidence="15" id="KW-0678">Repressor</keyword>
<dbReference type="GO" id="GO:0043204">
    <property type="term" value="C:perikaryon"/>
    <property type="evidence" value="ECO:0007669"/>
    <property type="project" value="UniProtKB-SubCell"/>
</dbReference>
<reference evidence="35" key="3">
    <citation type="submission" date="2025-09" db="UniProtKB">
        <authorList>
            <consortium name="Ensembl"/>
        </authorList>
    </citation>
    <scope>IDENTIFICATION</scope>
</reference>
<feature type="compositionally biased region" description="Basic and acidic residues" evidence="33">
    <location>
        <begin position="466"/>
        <end position="487"/>
    </location>
</feature>
<dbReference type="GO" id="GO:0032433">
    <property type="term" value="C:filopodium tip"/>
    <property type="evidence" value="ECO:0007669"/>
    <property type="project" value="UniProtKB-SubCell"/>
</dbReference>
<keyword evidence="13" id="KW-1003">Cell membrane</keyword>
<dbReference type="InterPro" id="IPR047436">
    <property type="entry name" value="Tudor_Agenet_FMR1_rpt2"/>
</dbReference>
<keyword evidence="36" id="KW-1185">Reference proteome</keyword>
<dbReference type="Pfam" id="PF18336">
    <property type="entry name" value="Tudor_FRX1"/>
    <property type="match status" value="1"/>
</dbReference>
<evidence type="ECO:0000256" key="19">
    <source>
        <dbReference type="ARBA" id="ARBA00022816"/>
    </source>
</evidence>
<dbReference type="CDD" id="cd20474">
    <property type="entry name" value="Tudor_Agenet_FMR1_rpt2"/>
    <property type="match status" value="1"/>
</dbReference>
<dbReference type="GO" id="GO:0007399">
    <property type="term" value="P:nervous system development"/>
    <property type="evidence" value="ECO:0007669"/>
    <property type="project" value="UniProtKB-KW"/>
</dbReference>
<evidence type="ECO:0000256" key="11">
    <source>
        <dbReference type="ARBA" id="ARBA00022448"/>
    </source>
</evidence>
<dbReference type="GO" id="GO:0043197">
    <property type="term" value="C:dendritic spine"/>
    <property type="evidence" value="ECO:0007669"/>
    <property type="project" value="UniProtKB-SubCell"/>
</dbReference>
<keyword evidence="23" id="KW-0770">Synapse</keyword>
<dbReference type="PANTHER" id="PTHR10603">
    <property type="entry name" value="FRAGILE X MENTAL RETARDATION SYNDROME-RELATED PROTEIN"/>
    <property type="match status" value="1"/>
</dbReference>
<evidence type="ECO:0000256" key="9">
    <source>
        <dbReference type="ARBA" id="ARBA00004624"/>
    </source>
</evidence>
<dbReference type="GO" id="GO:0030426">
    <property type="term" value="C:growth cone"/>
    <property type="evidence" value="ECO:0007669"/>
    <property type="project" value="UniProtKB-SubCell"/>
</dbReference>
<evidence type="ECO:0000256" key="29">
    <source>
        <dbReference type="ARBA" id="ARBA00023328"/>
    </source>
</evidence>
<evidence type="ECO:0000256" key="6">
    <source>
        <dbReference type="ARBA" id="ARBA00004556"/>
    </source>
</evidence>
<evidence type="ECO:0000256" key="7">
    <source>
        <dbReference type="ARBA" id="ARBA00004584"/>
    </source>
</evidence>
<dbReference type="FunFam" id="3.30.1370.10:FF:000004">
    <property type="entry name" value="Fragile X mental retardation 1, isoform CRA_e"/>
    <property type="match status" value="1"/>
</dbReference>
<dbReference type="CDD" id="cd22506">
    <property type="entry name" value="KH_I_FMR1_rpt1"/>
    <property type="match status" value="1"/>
</dbReference>
<keyword evidence="27" id="KW-0966">Cell projection</keyword>
<dbReference type="InterPro" id="IPR004087">
    <property type="entry name" value="KH_dom"/>
</dbReference>
<comment type="similarity">
    <text evidence="10">Belongs to the FMR1 family.</text>
</comment>
<evidence type="ECO:0000259" key="34">
    <source>
        <dbReference type="PROSITE" id="PS51641"/>
    </source>
</evidence>
<feature type="compositionally biased region" description="Polar residues" evidence="33">
    <location>
        <begin position="506"/>
        <end position="516"/>
    </location>
</feature>
<keyword evidence="16" id="KW-0771">Synaptosome</keyword>